<name>A0A7X0PDX4_9BURK</name>
<keyword evidence="2" id="KW-1185">Reference proteome</keyword>
<reference evidence="1 2" key="1">
    <citation type="submission" date="2020-08" db="EMBL/GenBank/DDBJ databases">
        <title>Functional genomics of gut bacteria from endangered species of beetles.</title>
        <authorList>
            <person name="Carlos-Shanley C."/>
        </authorList>
    </citation>
    <scope>NUCLEOTIDE SEQUENCE [LARGE SCALE GENOMIC DNA]</scope>
    <source>
        <strain evidence="1 2">S00198</strain>
    </source>
</reference>
<dbReference type="RefSeq" id="WP_184857527.1">
    <property type="nucleotide sequence ID" value="NZ_JACHLK010000004.1"/>
</dbReference>
<accession>A0A7X0PDX4</accession>
<proteinExistence type="predicted"/>
<gene>
    <name evidence="1" type="ORF">HNP48_002661</name>
</gene>
<comment type="caution">
    <text evidence="1">The sequence shown here is derived from an EMBL/GenBank/DDBJ whole genome shotgun (WGS) entry which is preliminary data.</text>
</comment>
<dbReference type="Proteomes" id="UP000575083">
    <property type="component" value="Unassembled WGS sequence"/>
</dbReference>
<dbReference type="AlphaFoldDB" id="A0A7X0PDX4"/>
<evidence type="ECO:0000313" key="2">
    <source>
        <dbReference type="Proteomes" id="UP000575083"/>
    </source>
</evidence>
<evidence type="ECO:0000313" key="1">
    <source>
        <dbReference type="EMBL" id="MBB6559989.1"/>
    </source>
</evidence>
<protein>
    <submittedName>
        <fullName evidence="1">Uncharacterized protein</fullName>
    </submittedName>
</protein>
<organism evidence="1 2">
    <name type="scientific">Acidovorax soli</name>
    <dbReference type="NCBI Taxonomy" id="592050"/>
    <lineage>
        <taxon>Bacteria</taxon>
        <taxon>Pseudomonadati</taxon>
        <taxon>Pseudomonadota</taxon>
        <taxon>Betaproteobacteria</taxon>
        <taxon>Burkholderiales</taxon>
        <taxon>Comamonadaceae</taxon>
        <taxon>Acidovorax</taxon>
    </lineage>
</organism>
<dbReference type="EMBL" id="JACHLK010000004">
    <property type="protein sequence ID" value="MBB6559989.1"/>
    <property type="molecule type" value="Genomic_DNA"/>
</dbReference>
<sequence length="65" mass="7227">MNNPSPHASPALESFQSDLDWYVGHVRSLAMGPEDCCIDQGNYLVAGELFYFLLQPTQLVDDPRG</sequence>